<dbReference type="InterPro" id="IPR051783">
    <property type="entry name" value="NAD(P)-dependent_oxidoreduct"/>
</dbReference>
<dbReference type="InterPro" id="IPR036291">
    <property type="entry name" value="NAD(P)-bd_dom_sf"/>
</dbReference>
<dbReference type="PANTHER" id="PTHR48079">
    <property type="entry name" value="PROTEIN YEEZ"/>
    <property type="match status" value="1"/>
</dbReference>
<dbReference type="AlphaFoldDB" id="A0AAJ0GJU6"/>
<name>A0AAJ0GJU6_9PEZI</name>
<organism evidence="2 3">
    <name type="scientific">Extremus antarcticus</name>
    <dbReference type="NCBI Taxonomy" id="702011"/>
    <lineage>
        <taxon>Eukaryota</taxon>
        <taxon>Fungi</taxon>
        <taxon>Dikarya</taxon>
        <taxon>Ascomycota</taxon>
        <taxon>Pezizomycotina</taxon>
        <taxon>Dothideomycetes</taxon>
        <taxon>Dothideomycetidae</taxon>
        <taxon>Mycosphaerellales</taxon>
        <taxon>Extremaceae</taxon>
        <taxon>Extremus</taxon>
    </lineage>
</organism>
<sequence>MTKIFATGVTGYIGGDALFAIAQKHPEYEVTCLVRNSDKGALVAKEYASFKFVYGTLESTDLIEEESRKADIVLNFANADHEAAVRAMCDGVAAHSSSQPGFYIHTSGTGILLWDDTSEGVFGEASERIYDDLEGVSKVTSFPDQALHRKTDMMVLATGAEHPDSAKVAIVCPPTIYGIGRGPDNKRSHQLPELARVTLEKGHGVQVGAGKTFWNNVHVHDLSDLYVKLVENAAAGESLSEWPGKPALWGPEAYYFSENGEHVWGDVSKLVAKEAKSQKLIPTDEVKTLSPEEASELTSYGQAIWGANSRSRAKRAGEVLGWKPSGASLEDEIKATVEWEAKKLKPGHAKVAAGDA</sequence>
<dbReference type="Gene3D" id="3.40.50.720">
    <property type="entry name" value="NAD(P)-binding Rossmann-like Domain"/>
    <property type="match status" value="1"/>
</dbReference>
<evidence type="ECO:0000313" key="3">
    <source>
        <dbReference type="Proteomes" id="UP001271007"/>
    </source>
</evidence>
<comment type="caution">
    <text evidence="2">The sequence shown here is derived from an EMBL/GenBank/DDBJ whole genome shotgun (WGS) entry which is preliminary data.</text>
</comment>
<dbReference type="GO" id="GO:0005737">
    <property type="term" value="C:cytoplasm"/>
    <property type="evidence" value="ECO:0007669"/>
    <property type="project" value="TreeGrafter"/>
</dbReference>
<accession>A0AAJ0GJU6</accession>
<dbReference type="InterPro" id="IPR001509">
    <property type="entry name" value="Epimerase_deHydtase"/>
</dbReference>
<dbReference type="GO" id="GO:0004029">
    <property type="term" value="F:aldehyde dehydrogenase (NAD+) activity"/>
    <property type="evidence" value="ECO:0007669"/>
    <property type="project" value="TreeGrafter"/>
</dbReference>
<protein>
    <recommendedName>
        <fullName evidence="1">NAD-dependent epimerase/dehydratase domain-containing protein</fullName>
    </recommendedName>
</protein>
<gene>
    <name evidence="2" type="ORF">LTR09_000466</name>
</gene>
<proteinExistence type="predicted"/>
<dbReference type="SUPFAM" id="SSF51735">
    <property type="entry name" value="NAD(P)-binding Rossmann-fold domains"/>
    <property type="match status" value="1"/>
</dbReference>
<evidence type="ECO:0000313" key="2">
    <source>
        <dbReference type="EMBL" id="KAK3058901.1"/>
    </source>
</evidence>
<dbReference type="Proteomes" id="UP001271007">
    <property type="component" value="Unassembled WGS sequence"/>
</dbReference>
<dbReference type="PANTHER" id="PTHR48079:SF6">
    <property type="entry name" value="NAD(P)-BINDING DOMAIN-CONTAINING PROTEIN-RELATED"/>
    <property type="match status" value="1"/>
</dbReference>
<reference evidence="2" key="1">
    <citation type="submission" date="2023-04" db="EMBL/GenBank/DDBJ databases">
        <title>Black Yeasts Isolated from many extreme environments.</title>
        <authorList>
            <person name="Coleine C."/>
            <person name="Stajich J.E."/>
            <person name="Selbmann L."/>
        </authorList>
    </citation>
    <scope>NUCLEOTIDE SEQUENCE</scope>
    <source>
        <strain evidence="2">CCFEE 5312</strain>
    </source>
</reference>
<keyword evidence="3" id="KW-1185">Reference proteome</keyword>
<dbReference type="EMBL" id="JAWDJX010000001">
    <property type="protein sequence ID" value="KAK3058901.1"/>
    <property type="molecule type" value="Genomic_DNA"/>
</dbReference>
<evidence type="ECO:0000259" key="1">
    <source>
        <dbReference type="Pfam" id="PF01370"/>
    </source>
</evidence>
<feature type="domain" description="NAD-dependent epimerase/dehydratase" evidence="1">
    <location>
        <begin position="6"/>
        <end position="81"/>
    </location>
</feature>
<dbReference type="Pfam" id="PF01370">
    <property type="entry name" value="Epimerase"/>
    <property type="match status" value="1"/>
</dbReference>